<dbReference type="InterPro" id="IPR029058">
    <property type="entry name" value="AB_hydrolase_fold"/>
</dbReference>
<gene>
    <name evidence="2" type="ORF">Esi_0205_0026</name>
</gene>
<evidence type="ECO:0000256" key="1">
    <source>
        <dbReference type="SAM" id="MobiDB-lite"/>
    </source>
</evidence>
<dbReference type="Proteomes" id="UP000002630">
    <property type="component" value="Unassembled WGS sequence"/>
</dbReference>
<sequence>MHCLTSAQKCVTGCYPTTAVQLNRVLETTSTPPPTAQRTQDNLTQSLSIKMASSETTAAAVTEQPPADDGSSGLVGPMGMEEPTVGVSNTMVSWGPGEMGMSCCWTIFSCPYRATQASRLSSITEQQRDFAHFCNVSYSNPDDRPTELRGYELLQGDMPLRDGADESGATTEPLNAQRWMVYRHPNRVNHALVFRGTVDKLDIEYDAHLLTKGLADHKLMMDSAAFALRAMVFLEKQAKEERHAGAGGADSLDTTCLKFWVTGHSLGGSTAMGVMLLLNDPVAMAATLEANAKTHKSRQQFLEMYREKIVDMYNAAVAEIYSNRPYELVGGDIFNPGSPPRCILLSNPCVCLFGLLSLPAYIISRCGLFCYRCCKQSRQHGPRADLLVNNHHVLGDTISMTFRMGKEQSYWPNHWKMHAIAQFL</sequence>
<dbReference type="EMBL" id="FN649760">
    <property type="protein sequence ID" value="CBJ30627.1"/>
    <property type="molecule type" value="Genomic_DNA"/>
</dbReference>
<dbReference type="Gene3D" id="3.40.50.1820">
    <property type="entry name" value="alpha/beta hydrolase"/>
    <property type="match status" value="1"/>
</dbReference>
<name>D7FQN2_ECTSI</name>
<accession>D7FQN2</accession>
<dbReference type="AlphaFoldDB" id="D7FQN2"/>
<dbReference type="SUPFAM" id="SSF53474">
    <property type="entry name" value="alpha/beta-Hydrolases"/>
    <property type="match status" value="1"/>
</dbReference>
<evidence type="ECO:0000313" key="3">
    <source>
        <dbReference type="Proteomes" id="UP000002630"/>
    </source>
</evidence>
<organism evidence="2 3">
    <name type="scientific">Ectocarpus siliculosus</name>
    <name type="common">Brown alga</name>
    <name type="synonym">Conferva siliculosa</name>
    <dbReference type="NCBI Taxonomy" id="2880"/>
    <lineage>
        <taxon>Eukaryota</taxon>
        <taxon>Sar</taxon>
        <taxon>Stramenopiles</taxon>
        <taxon>Ochrophyta</taxon>
        <taxon>PX clade</taxon>
        <taxon>Phaeophyceae</taxon>
        <taxon>Ectocarpales</taxon>
        <taxon>Ectocarpaceae</taxon>
        <taxon>Ectocarpus</taxon>
    </lineage>
</organism>
<reference evidence="2 3" key="1">
    <citation type="journal article" date="2010" name="Nature">
        <title>The Ectocarpus genome and the independent evolution of multicellularity in brown algae.</title>
        <authorList>
            <person name="Cock J.M."/>
            <person name="Sterck L."/>
            <person name="Rouze P."/>
            <person name="Scornet D."/>
            <person name="Allen A.E."/>
            <person name="Amoutzias G."/>
            <person name="Anthouard V."/>
            <person name="Artiguenave F."/>
            <person name="Aury J.M."/>
            <person name="Badger J.H."/>
            <person name="Beszteri B."/>
            <person name="Billiau K."/>
            <person name="Bonnet E."/>
            <person name="Bothwell J.H."/>
            <person name="Bowler C."/>
            <person name="Boyen C."/>
            <person name="Brownlee C."/>
            <person name="Carrano C.J."/>
            <person name="Charrier B."/>
            <person name="Cho G.Y."/>
            <person name="Coelho S.M."/>
            <person name="Collen J."/>
            <person name="Corre E."/>
            <person name="Da Silva C."/>
            <person name="Delage L."/>
            <person name="Delaroque N."/>
            <person name="Dittami S.M."/>
            <person name="Doulbeau S."/>
            <person name="Elias M."/>
            <person name="Farnham G."/>
            <person name="Gachon C.M."/>
            <person name="Gschloessl B."/>
            <person name="Heesch S."/>
            <person name="Jabbari K."/>
            <person name="Jubin C."/>
            <person name="Kawai H."/>
            <person name="Kimura K."/>
            <person name="Kloareg B."/>
            <person name="Kupper F.C."/>
            <person name="Lang D."/>
            <person name="Le Bail A."/>
            <person name="Leblanc C."/>
            <person name="Lerouge P."/>
            <person name="Lohr M."/>
            <person name="Lopez P.J."/>
            <person name="Martens C."/>
            <person name="Maumus F."/>
            <person name="Michel G."/>
            <person name="Miranda-Saavedra D."/>
            <person name="Morales J."/>
            <person name="Moreau H."/>
            <person name="Motomura T."/>
            <person name="Nagasato C."/>
            <person name="Napoli C.A."/>
            <person name="Nelson D.R."/>
            <person name="Nyvall-Collen P."/>
            <person name="Peters A.F."/>
            <person name="Pommier C."/>
            <person name="Potin P."/>
            <person name="Poulain J."/>
            <person name="Quesneville H."/>
            <person name="Read B."/>
            <person name="Rensing S.A."/>
            <person name="Ritter A."/>
            <person name="Rousvoal S."/>
            <person name="Samanta M."/>
            <person name="Samson G."/>
            <person name="Schroeder D.C."/>
            <person name="Segurens B."/>
            <person name="Strittmatter M."/>
            <person name="Tonon T."/>
            <person name="Tregear J.W."/>
            <person name="Valentin K."/>
            <person name="von Dassow P."/>
            <person name="Yamagishi T."/>
            <person name="Van de Peer Y."/>
            <person name="Wincker P."/>
        </authorList>
    </citation>
    <scope>NUCLEOTIDE SEQUENCE [LARGE SCALE GENOMIC DNA]</scope>
    <source>
        <strain evidence="3">Ec32 / CCAP1310/4</strain>
    </source>
</reference>
<feature type="compositionally biased region" description="Low complexity" evidence="1">
    <location>
        <begin position="54"/>
        <end position="63"/>
    </location>
</feature>
<dbReference type="InParanoid" id="D7FQN2"/>
<feature type="region of interest" description="Disordered" evidence="1">
    <location>
        <begin position="54"/>
        <end position="76"/>
    </location>
</feature>
<protein>
    <submittedName>
        <fullName evidence="2">Uncharacterized protein</fullName>
    </submittedName>
</protein>
<evidence type="ECO:0000313" key="2">
    <source>
        <dbReference type="EMBL" id="CBJ30627.1"/>
    </source>
</evidence>
<proteinExistence type="predicted"/>
<keyword evidence="3" id="KW-1185">Reference proteome</keyword>